<evidence type="ECO:0000256" key="3">
    <source>
        <dbReference type="SAM" id="SignalP"/>
    </source>
</evidence>
<reference evidence="4 5" key="1">
    <citation type="journal article" date="2012" name="Int. J. Syst. Evol. Microbiol.">
        <title>Vibrio caribbeanicus sp. nov., isolated from the marine sponge Scleritoderma cyanea.</title>
        <authorList>
            <person name="Hoffmann M."/>
            <person name="Monday S.R."/>
            <person name="Allard M.W."/>
            <person name="Strain E.A."/>
            <person name="Whittaker P."/>
            <person name="Naum M."/>
            <person name="McCarthy P.J."/>
            <person name="Lopez J.V."/>
            <person name="Fischer M."/>
            <person name="Brown E.W."/>
        </authorList>
    </citation>
    <scope>NUCLEOTIDE SEQUENCE [LARGE SCALE GENOMIC DNA]</scope>
    <source>
        <strain evidence="4 5">LMG 20546</strain>
    </source>
</reference>
<comment type="similarity">
    <text evidence="1">Belongs to the UPF0319 family.</text>
</comment>
<dbReference type="EMBL" id="AEVS01000116">
    <property type="protein sequence ID" value="EGA63516.1"/>
    <property type="molecule type" value="Genomic_DNA"/>
</dbReference>
<dbReference type="InterPro" id="IPR018635">
    <property type="entry name" value="UPF0319"/>
</dbReference>
<dbReference type="PANTHER" id="PTHR38108">
    <property type="entry name" value="UPF0319 PROTEIN YCCT"/>
    <property type="match status" value="1"/>
</dbReference>
<dbReference type="eggNOG" id="COG3110">
    <property type="taxonomic scope" value="Bacteria"/>
</dbReference>
<keyword evidence="5" id="KW-1185">Reference proteome</keyword>
<proteinExistence type="inferred from homology"/>
<evidence type="ECO:0000313" key="5">
    <source>
        <dbReference type="Proteomes" id="UP000004371"/>
    </source>
</evidence>
<gene>
    <name evidence="4" type="ORF">VIBR0546_09499</name>
</gene>
<comment type="caution">
    <text evidence="4">The sequence shown here is derived from an EMBL/GenBank/DDBJ whole genome shotgun (WGS) entry which is preliminary data.</text>
</comment>
<protein>
    <recommendedName>
        <fullName evidence="6">DUF2057 domain-containing protein</fullName>
    </recommendedName>
</protein>
<dbReference type="STRING" id="945543.VIBR0546_09499"/>
<keyword evidence="2 3" id="KW-0732">Signal</keyword>
<sequence>MKQLFAAVALVLVSSMANAQVTIHTDNRVEILAVNQQINQIPKKAKGDLKIANGHNQVLLRVTAMVDGNGGKQKFNSNPMVVTFDASNETLLFETPFAIRDQRGVRKFEKQPTVKVTRNGQPVAIITEQIFNQSFALIHDYDAMLEEYNLAGGVAAVSVETPTLRNNNKLQSDKVSKQDNSRHSGAIQSDFLLMSPAERQEFISWAVKHIND</sequence>
<accession>E8M0J1</accession>
<name>E8M0J1_9VIBR</name>
<evidence type="ECO:0000313" key="4">
    <source>
        <dbReference type="EMBL" id="EGA63516.1"/>
    </source>
</evidence>
<dbReference type="RefSeq" id="WP_006881600.1">
    <property type="nucleotide sequence ID" value="NZ_AEVS01000116.1"/>
</dbReference>
<dbReference type="Pfam" id="PF09829">
    <property type="entry name" value="DUF2057"/>
    <property type="match status" value="1"/>
</dbReference>
<evidence type="ECO:0008006" key="6">
    <source>
        <dbReference type="Google" id="ProtNLM"/>
    </source>
</evidence>
<evidence type="ECO:0000256" key="2">
    <source>
        <dbReference type="ARBA" id="ARBA00022729"/>
    </source>
</evidence>
<dbReference type="PANTHER" id="PTHR38108:SF1">
    <property type="entry name" value="UPF0319 PROTEIN YCCT"/>
    <property type="match status" value="1"/>
</dbReference>
<dbReference type="AlphaFoldDB" id="E8M0J1"/>
<feature type="signal peptide" evidence="3">
    <location>
        <begin position="1"/>
        <end position="19"/>
    </location>
</feature>
<evidence type="ECO:0000256" key="1">
    <source>
        <dbReference type="ARBA" id="ARBA00008490"/>
    </source>
</evidence>
<dbReference type="Proteomes" id="UP000004371">
    <property type="component" value="Unassembled WGS sequence"/>
</dbReference>
<organism evidence="4 5">
    <name type="scientific">Vibrio brasiliensis LMG 20546</name>
    <dbReference type="NCBI Taxonomy" id="945543"/>
    <lineage>
        <taxon>Bacteria</taxon>
        <taxon>Pseudomonadati</taxon>
        <taxon>Pseudomonadota</taxon>
        <taxon>Gammaproteobacteria</taxon>
        <taxon>Vibrionales</taxon>
        <taxon>Vibrionaceae</taxon>
        <taxon>Vibrio</taxon>
        <taxon>Vibrio oreintalis group</taxon>
    </lineage>
</organism>
<dbReference type="OrthoDB" id="6214057at2"/>
<feature type="chain" id="PRO_5003227746" description="DUF2057 domain-containing protein" evidence="3">
    <location>
        <begin position="20"/>
        <end position="212"/>
    </location>
</feature>